<dbReference type="eggNOG" id="ENOG5033I0T">
    <property type="taxonomic scope" value="Bacteria"/>
</dbReference>
<feature type="signal peptide" evidence="3">
    <location>
        <begin position="1"/>
        <end position="22"/>
    </location>
</feature>
<sequence>MHRSIAAAAAVVALTATLTACGGSDGDGDKAGSTKDTRSSGAVEPGGETSPEAAPSSASSTSGKLGDTLSLEGIVGLGESSPHRADITLKKFVDNAKASVGYFEAADGNRLVTVQFTIVNTGETTYSDSGFAESQVVDTAGKTYQGKAGSPTVGDSMTNMLNLVPGKQITGWVLYEVPKDAKISAVTYQMDAMGTNPERTGRWTL</sequence>
<protein>
    <recommendedName>
        <fullName evidence="4">DUF4352 domain-containing protein</fullName>
    </recommendedName>
</protein>
<feature type="compositionally biased region" description="Low complexity" evidence="2">
    <location>
        <begin position="48"/>
        <end position="62"/>
    </location>
</feature>
<dbReference type="RefSeq" id="WP_014181369.1">
    <property type="nucleotide sequence ID" value="NC_016582.1"/>
</dbReference>
<feature type="chain" id="PRO_5003093636" description="DUF4352 domain-containing protein" evidence="3">
    <location>
        <begin position="23"/>
        <end position="205"/>
    </location>
</feature>
<name>D7BY42_STRBB</name>
<reference evidence="5 6" key="1">
    <citation type="journal article" date="2010" name="J. Bacteriol.">
        <title>Genome sequence of the milbemycin-producing bacterium Streptomyces bingchenggensis.</title>
        <authorList>
            <person name="Wang X.J."/>
            <person name="Yan Y.J."/>
            <person name="Zhang B."/>
            <person name="An J."/>
            <person name="Wang J.J."/>
            <person name="Tian J."/>
            <person name="Jiang L."/>
            <person name="Chen Y.H."/>
            <person name="Huang S.X."/>
            <person name="Yin M."/>
            <person name="Zhang J."/>
            <person name="Gao A.L."/>
            <person name="Liu C.X."/>
            <person name="Zhu Z.X."/>
            <person name="Xiang W.S."/>
        </authorList>
    </citation>
    <scope>NUCLEOTIDE SEQUENCE [LARGE SCALE GENOMIC DNA]</scope>
    <source>
        <strain evidence="5 6">BCW-1</strain>
    </source>
</reference>
<dbReference type="PATRIC" id="fig|749414.3.peg.9068"/>
<dbReference type="AlphaFoldDB" id="D7BY42"/>
<proteinExistence type="predicted"/>
<evidence type="ECO:0000256" key="2">
    <source>
        <dbReference type="SAM" id="MobiDB-lite"/>
    </source>
</evidence>
<keyword evidence="6" id="KW-1185">Reference proteome</keyword>
<dbReference type="InterPro" id="IPR029050">
    <property type="entry name" value="Immunoprotect_excell_Ig-like"/>
</dbReference>
<dbReference type="InterPro" id="IPR029051">
    <property type="entry name" value="DUF4352"/>
</dbReference>
<organism evidence="5 6">
    <name type="scientific">Streptomyces bingchenggensis (strain BCW-1)</name>
    <dbReference type="NCBI Taxonomy" id="749414"/>
    <lineage>
        <taxon>Bacteria</taxon>
        <taxon>Bacillati</taxon>
        <taxon>Actinomycetota</taxon>
        <taxon>Actinomycetes</taxon>
        <taxon>Kitasatosporales</taxon>
        <taxon>Streptomycetaceae</taxon>
        <taxon>Streptomyces</taxon>
    </lineage>
</organism>
<gene>
    <name evidence="5" type="ordered locus">SBI_08804</name>
</gene>
<evidence type="ECO:0000256" key="1">
    <source>
        <dbReference type="ARBA" id="ARBA00022729"/>
    </source>
</evidence>
<dbReference type="EMBL" id="CP002047">
    <property type="protein sequence ID" value="ADI11922.1"/>
    <property type="molecule type" value="Genomic_DNA"/>
</dbReference>
<evidence type="ECO:0000256" key="3">
    <source>
        <dbReference type="SAM" id="SignalP"/>
    </source>
</evidence>
<feature type="domain" description="DUF4352" evidence="4">
    <location>
        <begin position="87"/>
        <end position="193"/>
    </location>
</feature>
<evidence type="ECO:0000313" key="6">
    <source>
        <dbReference type="Proteomes" id="UP000000377"/>
    </source>
</evidence>
<evidence type="ECO:0000259" key="4">
    <source>
        <dbReference type="Pfam" id="PF11611"/>
    </source>
</evidence>
<feature type="compositionally biased region" description="Basic and acidic residues" evidence="2">
    <location>
        <begin position="27"/>
        <end position="38"/>
    </location>
</feature>
<dbReference type="HOGENOM" id="CLU_091371_0_0_11"/>
<feature type="region of interest" description="Disordered" evidence="2">
    <location>
        <begin position="23"/>
        <end position="65"/>
    </location>
</feature>
<keyword evidence="1 3" id="KW-0732">Signal</keyword>
<dbReference type="KEGG" id="sbh:SBI_08804"/>
<dbReference type="Gene3D" id="2.60.40.1240">
    <property type="match status" value="1"/>
</dbReference>
<accession>D7BY42</accession>
<dbReference type="STRING" id="749414.SBI_08804"/>
<dbReference type="Pfam" id="PF11611">
    <property type="entry name" value="DUF4352"/>
    <property type="match status" value="1"/>
</dbReference>
<evidence type="ECO:0000313" key="5">
    <source>
        <dbReference type="EMBL" id="ADI11922.1"/>
    </source>
</evidence>
<dbReference type="Proteomes" id="UP000000377">
    <property type="component" value="Chromosome"/>
</dbReference>
<dbReference type="PROSITE" id="PS51257">
    <property type="entry name" value="PROKAR_LIPOPROTEIN"/>
    <property type="match status" value="1"/>
</dbReference>